<feature type="chain" id="PRO_5042031563" description="Secreted protein" evidence="1">
    <location>
        <begin position="21"/>
        <end position="139"/>
    </location>
</feature>
<gene>
    <name evidence="2" type="ORF">DdX_20131</name>
</gene>
<feature type="signal peptide" evidence="1">
    <location>
        <begin position="1"/>
        <end position="20"/>
    </location>
</feature>
<name>A0AAD4MGU2_9BILA</name>
<dbReference type="Proteomes" id="UP001201812">
    <property type="component" value="Unassembled WGS sequence"/>
</dbReference>
<dbReference type="AlphaFoldDB" id="A0AAD4MGU2"/>
<evidence type="ECO:0000313" key="2">
    <source>
        <dbReference type="EMBL" id="KAI1694397.1"/>
    </source>
</evidence>
<keyword evidence="1" id="KW-0732">Signal</keyword>
<keyword evidence="3" id="KW-1185">Reference proteome</keyword>
<accession>A0AAD4MGU2</accession>
<proteinExistence type="predicted"/>
<evidence type="ECO:0000313" key="3">
    <source>
        <dbReference type="Proteomes" id="UP001201812"/>
    </source>
</evidence>
<evidence type="ECO:0000256" key="1">
    <source>
        <dbReference type="SAM" id="SignalP"/>
    </source>
</evidence>
<comment type="caution">
    <text evidence="2">The sequence shown here is derived from an EMBL/GenBank/DDBJ whole genome shotgun (WGS) entry which is preliminary data.</text>
</comment>
<evidence type="ECO:0008006" key="4">
    <source>
        <dbReference type="Google" id="ProtNLM"/>
    </source>
</evidence>
<reference evidence="2" key="1">
    <citation type="submission" date="2022-01" db="EMBL/GenBank/DDBJ databases">
        <title>Genome Sequence Resource for Two Populations of Ditylenchus destructor, the Migratory Endoparasitic Phytonematode.</title>
        <authorList>
            <person name="Zhang H."/>
            <person name="Lin R."/>
            <person name="Xie B."/>
        </authorList>
    </citation>
    <scope>NUCLEOTIDE SEQUENCE</scope>
    <source>
        <strain evidence="2">BazhouSP</strain>
    </source>
</reference>
<organism evidence="2 3">
    <name type="scientific">Ditylenchus destructor</name>
    <dbReference type="NCBI Taxonomy" id="166010"/>
    <lineage>
        <taxon>Eukaryota</taxon>
        <taxon>Metazoa</taxon>
        <taxon>Ecdysozoa</taxon>
        <taxon>Nematoda</taxon>
        <taxon>Chromadorea</taxon>
        <taxon>Rhabditida</taxon>
        <taxon>Tylenchina</taxon>
        <taxon>Tylenchomorpha</taxon>
        <taxon>Sphaerularioidea</taxon>
        <taxon>Anguinidae</taxon>
        <taxon>Anguininae</taxon>
        <taxon>Ditylenchus</taxon>
    </lineage>
</organism>
<sequence length="139" mass="14807">MWSGFKLCILFASLWTTCWAVPNCGTNMIFEPKISCKVPAPGEKTDCDKEQYAQCTPDPDATPAQGRGVSCCKFKCPADVPNLITTAMISSCLGPPDNRLKSECENAGGRCVVNPTQVMSETINGRSCCSATAPPPPAK</sequence>
<dbReference type="EMBL" id="JAKKPZ010000513">
    <property type="protein sequence ID" value="KAI1694397.1"/>
    <property type="molecule type" value="Genomic_DNA"/>
</dbReference>
<protein>
    <recommendedName>
        <fullName evidence="4">Secreted protein</fullName>
    </recommendedName>
</protein>